<accession>A0A1L4CZF4</accession>
<keyword evidence="8" id="KW-1185">Reference proteome</keyword>
<organism evidence="7 8">
    <name type="scientific">Silvanigrella aquatica</name>
    <dbReference type="NCBI Taxonomy" id="1915309"/>
    <lineage>
        <taxon>Bacteria</taxon>
        <taxon>Pseudomonadati</taxon>
        <taxon>Bdellovibrionota</taxon>
        <taxon>Oligoflexia</taxon>
        <taxon>Silvanigrellales</taxon>
        <taxon>Silvanigrellaceae</taxon>
        <taxon>Silvanigrella</taxon>
    </lineage>
</organism>
<evidence type="ECO:0000313" key="8">
    <source>
        <dbReference type="Proteomes" id="UP000184731"/>
    </source>
</evidence>
<dbReference type="Proteomes" id="UP000184731">
    <property type="component" value="Chromosome"/>
</dbReference>
<sequence>MDLNVLIVGGGIHGVGLLHDLASRNVKGVHLVEKNKISSGTSSRSTKLVHGGLRYLEHLNQWGLVYEALHERALLLRLLKGIVTPLPFVLPNFKGDKRPPWVIRIGLFFYDLLSGDGGLPSASPLNKEDIIKFAPYLNQNKIENEMISAFLYYDAQMLDDVIARIAAEAAVKLGASYEENTTVTEVKQIENGFKVTIDSNGNKKTVTTKYIVNAAGAWCNENLLRWGIVPKITCLLNLGTHIIFKPEAVPHAEINNCAATLIQELDGRVVFFIPWFGQWLYGTTESILSTEPSHIKYPQSDKDYLMHTAKETLNLVDAEKNISEIFCGVRCMPLNQANRITQIDSKWMDDIYNSPFYVKQLDKNISGLSRETVINETVPGLISIYGGKYTTYRAIGEKLGSYLSRKLHIGSTTGTHLAENWFLRELMEEKPEIFKSSASLRQN</sequence>
<keyword evidence="4" id="KW-0274">FAD</keyword>
<dbReference type="STRING" id="1915309.AXG55_05140"/>
<dbReference type="GO" id="GO:0046168">
    <property type="term" value="P:glycerol-3-phosphate catabolic process"/>
    <property type="evidence" value="ECO:0007669"/>
    <property type="project" value="TreeGrafter"/>
</dbReference>
<dbReference type="Gene3D" id="3.30.9.10">
    <property type="entry name" value="D-Amino Acid Oxidase, subunit A, domain 2"/>
    <property type="match status" value="1"/>
</dbReference>
<feature type="domain" description="FAD dependent oxidoreductase" evidence="6">
    <location>
        <begin position="5"/>
        <end position="340"/>
    </location>
</feature>
<dbReference type="PRINTS" id="PR01001">
    <property type="entry name" value="FADG3PDH"/>
</dbReference>
<reference evidence="7 8" key="1">
    <citation type="submission" date="2016-10" db="EMBL/GenBank/DDBJ databases">
        <title>Silvanigrella aquatica sp. nov., isolated from a freshwater lake located in the Black Forest, Germany, description of Silvanigrellaceae fam. nov., Silvanigrellales ord. nov., reclassification of the order Bdellovibrionales in the class Oligoflexia, reclassification of the families Bacteriovoracaceae and Halobacteriovoraceae in the new order Bacteriovoracales ord. nov., and reclassification of the family Pseudobacteriovoracaceae in the order Oligoflexiales.</title>
        <authorList>
            <person name="Hahn M.W."/>
            <person name="Schmidt J."/>
            <person name="Koll U."/>
            <person name="Rohde M."/>
            <person name="Verbag S."/>
            <person name="Pitt A."/>
            <person name="Nakai R."/>
            <person name="Naganuma T."/>
            <person name="Lang E."/>
        </authorList>
    </citation>
    <scope>NUCLEOTIDE SEQUENCE [LARGE SCALE GENOMIC DNA]</scope>
    <source>
        <strain evidence="7 8">MWH-Nonnen-W8red</strain>
    </source>
</reference>
<dbReference type="GO" id="GO:0004368">
    <property type="term" value="F:glycerol-3-phosphate dehydrogenase (quinone) activity"/>
    <property type="evidence" value="ECO:0007669"/>
    <property type="project" value="InterPro"/>
</dbReference>
<evidence type="ECO:0000256" key="5">
    <source>
        <dbReference type="ARBA" id="ARBA00023002"/>
    </source>
</evidence>
<proteinExistence type="inferred from homology"/>
<comment type="cofactor">
    <cofactor evidence="1">
        <name>FAD</name>
        <dbReference type="ChEBI" id="CHEBI:57692"/>
    </cofactor>
</comment>
<evidence type="ECO:0000259" key="6">
    <source>
        <dbReference type="Pfam" id="PF01266"/>
    </source>
</evidence>
<gene>
    <name evidence="7" type="ORF">AXG55_05140</name>
</gene>
<keyword evidence="3" id="KW-0285">Flavoprotein</keyword>
<dbReference type="EMBL" id="CP017834">
    <property type="protein sequence ID" value="APJ03320.1"/>
    <property type="molecule type" value="Genomic_DNA"/>
</dbReference>
<dbReference type="RefSeq" id="WP_148697052.1">
    <property type="nucleotide sequence ID" value="NZ_CP017834.1"/>
</dbReference>
<evidence type="ECO:0000256" key="1">
    <source>
        <dbReference type="ARBA" id="ARBA00001974"/>
    </source>
</evidence>
<evidence type="ECO:0000313" key="7">
    <source>
        <dbReference type="EMBL" id="APJ03320.1"/>
    </source>
</evidence>
<dbReference type="AlphaFoldDB" id="A0A1L4CZF4"/>
<dbReference type="InterPro" id="IPR000447">
    <property type="entry name" value="G3P_DH_FAD-dep"/>
</dbReference>
<evidence type="ECO:0000256" key="2">
    <source>
        <dbReference type="ARBA" id="ARBA00007330"/>
    </source>
</evidence>
<name>A0A1L4CZF4_9BACT</name>
<evidence type="ECO:0000256" key="3">
    <source>
        <dbReference type="ARBA" id="ARBA00022630"/>
    </source>
</evidence>
<dbReference type="Gene3D" id="3.50.50.60">
    <property type="entry name" value="FAD/NAD(P)-binding domain"/>
    <property type="match status" value="1"/>
</dbReference>
<dbReference type="SUPFAM" id="SSF51905">
    <property type="entry name" value="FAD/NAD(P)-binding domain"/>
    <property type="match status" value="1"/>
</dbReference>
<dbReference type="InterPro" id="IPR006076">
    <property type="entry name" value="FAD-dep_OxRdtase"/>
</dbReference>
<protein>
    <recommendedName>
        <fullName evidence="6">FAD dependent oxidoreductase domain-containing protein</fullName>
    </recommendedName>
</protein>
<dbReference type="InterPro" id="IPR036188">
    <property type="entry name" value="FAD/NAD-bd_sf"/>
</dbReference>
<dbReference type="KEGG" id="saqi:AXG55_05140"/>
<dbReference type="OrthoDB" id="5287568at2"/>
<comment type="similarity">
    <text evidence="2">Belongs to the FAD-dependent glycerol-3-phosphate dehydrogenase family.</text>
</comment>
<dbReference type="PANTHER" id="PTHR11985:SF15">
    <property type="entry name" value="GLYCEROL-3-PHOSPHATE DEHYDROGENASE, MITOCHONDRIAL"/>
    <property type="match status" value="1"/>
</dbReference>
<keyword evidence="5" id="KW-0560">Oxidoreductase</keyword>
<dbReference type="Pfam" id="PF01266">
    <property type="entry name" value="DAO"/>
    <property type="match status" value="1"/>
</dbReference>
<evidence type="ECO:0000256" key="4">
    <source>
        <dbReference type="ARBA" id="ARBA00022827"/>
    </source>
</evidence>
<dbReference type="PANTHER" id="PTHR11985">
    <property type="entry name" value="GLYCEROL-3-PHOSPHATE DEHYDROGENASE"/>
    <property type="match status" value="1"/>
</dbReference>